<dbReference type="Proteomes" id="UP000184188">
    <property type="component" value="Unassembled WGS sequence"/>
</dbReference>
<sequence length="199" mass="21744">MSLSEYASQLNFLKDSATFLSSLSPSTSAHLLTVHNRILHEELKPLNHRHHENACGACGSIRKPTVTKTCHIEKKKKKKTARSDRSTPHAFADGATIIKCLRCRRRTVRPLRKETAPSEKASRIPTPVTDTASTTPTVTAADRPVAADTTKVVKAAENANSKKRAKARKQGGLQALLASKQRSQATSSSSLDLLDFLHQ</sequence>
<feature type="compositionally biased region" description="Basic and acidic residues" evidence="1">
    <location>
        <begin position="111"/>
        <end position="122"/>
    </location>
</feature>
<proteinExistence type="predicted"/>
<dbReference type="RefSeq" id="XP_022579442.1">
    <property type="nucleotide sequence ID" value="XM_022729296.1"/>
</dbReference>
<name>A0A1L9SCS2_9EURO</name>
<evidence type="ECO:0000256" key="1">
    <source>
        <dbReference type="SAM" id="MobiDB-lite"/>
    </source>
</evidence>
<dbReference type="AlphaFoldDB" id="A0A1L9SCS2"/>
<evidence type="ECO:0000313" key="2">
    <source>
        <dbReference type="EMBL" id="OJJ44932.1"/>
    </source>
</evidence>
<dbReference type="GeneID" id="34615760"/>
<protein>
    <submittedName>
        <fullName evidence="2">Uncharacterized protein</fullName>
    </submittedName>
</protein>
<keyword evidence="3" id="KW-1185">Reference proteome</keyword>
<feature type="compositionally biased region" description="Low complexity" evidence="1">
    <location>
        <begin position="125"/>
        <end position="159"/>
    </location>
</feature>
<dbReference type="Pfam" id="PF04032">
    <property type="entry name" value="Rpr2"/>
    <property type="match status" value="1"/>
</dbReference>
<dbReference type="OrthoDB" id="438080at2759"/>
<accession>A0A1L9SCS2</accession>
<evidence type="ECO:0000313" key="3">
    <source>
        <dbReference type="Proteomes" id="UP000184188"/>
    </source>
</evidence>
<dbReference type="VEuPathDB" id="FungiDB:ASPZODRAFT_653150"/>
<dbReference type="GO" id="GO:0006396">
    <property type="term" value="P:RNA processing"/>
    <property type="evidence" value="ECO:0007669"/>
    <property type="project" value="InterPro"/>
</dbReference>
<reference evidence="3" key="1">
    <citation type="journal article" date="2017" name="Genome Biol.">
        <title>Comparative genomics reveals high biological diversity and specific adaptations in the industrially and medically important fungal genus Aspergillus.</title>
        <authorList>
            <person name="de Vries R.P."/>
            <person name="Riley R."/>
            <person name="Wiebenga A."/>
            <person name="Aguilar-Osorio G."/>
            <person name="Amillis S."/>
            <person name="Uchima C.A."/>
            <person name="Anderluh G."/>
            <person name="Asadollahi M."/>
            <person name="Askin M."/>
            <person name="Barry K."/>
            <person name="Battaglia E."/>
            <person name="Bayram O."/>
            <person name="Benocci T."/>
            <person name="Braus-Stromeyer S.A."/>
            <person name="Caldana C."/>
            <person name="Canovas D."/>
            <person name="Cerqueira G.C."/>
            <person name="Chen F."/>
            <person name="Chen W."/>
            <person name="Choi C."/>
            <person name="Clum A."/>
            <person name="Dos Santos R.A."/>
            <person name="Damasio A.R."/>
            <person name="Diallinas G."/>
            <person name="Emri T."/>
            <person name="Fekete E."/>
            <person name="Flipphi M."/>
            <person name="Freyberg S."/>
            <person name="Gallo A."/>
            <person name="Gournas C."/>
            <person name="Habgood R."/>
            <person name="Hainaut M."/>
            <person name="Harispe M.L."/>
            <person name="Henrissat B."/>
            <person name="Hilden K.S."/>
            <person name="Hope R."/>
            <person name="Hossain A."/>
            <person name="Karabika E."/>
            <person name="Karaffa L."/>
            <person name="Karanyi Z."/>
            <person name="Krasevec N."/>
            <person name="Kuo A."/>
            <person name="Kusch H."/>
            <person name="LaButti K."/>
            <person name="Lagendijk E.L."/>
            <person name="Lapidus A."/>
            <person name="Levasseur A."/>
            <person name="Lindquist E."/>
            <person name="Lipzen A."/>
            <person name="Logrieco A.F."/>
            <person name="MacCabe A."/>
            <person name="Maekelae M.R."/>
            <person name="Malavazi I."/>
            <person name="Melin P."/>
            <person name="Meyer V."/>
            <person name="Mielnichuk N."/>
            <person name="Miskei M."/>
            <person name="Molnar A.P."/>
            <person name="Mule G."/>
            <person name="Ngan C.Y."/>
            <person name="Orejas M."/>
            <person name="Orosz E."/>
            <person name="Ouedraogo J.P."/>
            <person name="Overkamp K.M."/>
            <person name="Park H.-S."/>
            <person name="Perrone G."/>
            <person name="Piumi F."/>
            <person name="Punt P.J."/>
            <person name="Ram A.F."/>
            <person name="Ramon A."/>
            <person name="Rauscher S."/>
            <person name="Record E."/>
            <person name="Riano-Pachon D.M."/>
            <person name="Robert V."/>
            <person name="Roehrig J."/>
            <person name="Ruller R."/>
            <person name="Salamov A."/>
            <person name="Salih N.S."/>
            <person name="Samson R.A."/>
            <person name="Sandor E."/>
            <person name="Sanguinetti M."/>
            <person name="Schuetze T."/>
            <person name="Sepcic K."/>
            <person name="Shelest E."/>
            <person name="Sherlock G."/>
            <person name="Sophianopoulou V."/>
            <person name="Squina F.M."/>
            <person name="Sun H."/>
            <person name="Susca A."/>
            <person name="Todd R.B."/>
            <person name="Tsang A."/>
            <person name="Unkles S.E."/>
            <person name="van de Wiele N."/>
            <person name="van Rossen-Uffink D."/>
            <person name="Oliveira J.V."/>
            <person name="Vesth T.C."/>
            <person name="Visser J."/>
            <person name="Yu J.-H."/>
            <person name="Zhou M."/>
            <person name="Andersen M.R."/>
            <person name="Archer D.B."/>
            <person name="Baker S.E."/>
            <person name="Benoit I."/>
            <person name="Brakhage A.A."/>
            <person name="Braus G.H."/>
            <person name="Fischer R."/>
            <person name="Frisvad J.C."/>
            <person name="Goldman G.H."/>
            <person name="Houbraken J."/>
            <person name="Oakley B."/>
            <person name="Pocsi I."/>
            <person name="Scazzocchio C."/>
            <person name="Seiboth B."/>
            <person name="vanKuyk P.A."/>
            <person name="Wortman J."/>
            <person name="Dyer P.S."/>
            <person name="Grigoriev I.V."/>
        </authorList>
    </citation>
    <scope>NUCLEOTIDE SEQUENCE [LARGE SCALE GENOMIC DNA]</scope>
    <source>
        <strain evidence="3">CBS 506.65</strain>
    </source>
</reference>
<dbReference type="EMBL" id="KV878346">
    <property type="protein sequence ID" value="OJJ44932.1"/>
    <property type="molecule type" value="Genomic_DNA"/>
</dbReference>
<dbReference type="InterPro" id="IPR007175">
    <property type="entry name" value="Rpr2/Snm1/Rpp21"/>
</dbReference>
<gene>
    <name evidence="2" type="ORF">ASPZODRAFT_653150</name>
</gene>
<dbReference type="STRING" id="1073090.A0A1L9SCS2"/>
<feature type="region of interest" description="Disordered" evidence="1">
    <location>
        <begin position="111"/>
        <end position="191"/>
    </location>
</feature>
<organism evidence="2 3">
    <name type="scientific">Penicilliopsis zonata CBS 506.65</name>
    <dbReference type="NCBI Taxonomy" id="1073090"/>
    <lineage>
        <taxon>Eukaryota</taxon>
        <taxon>Fungi</taxon>
        <taxon>Dikarya</taxon>
        <taxon>Ascomycota</taxon>
        <taxon>Pezizomycotina</taxon>
        <taxon>Eurotiomycetes</taxon>
        <taxon>Eurotiomycetidae</taxon>
        <taxon>Eurotiales</taxon>
        <taxon>Aspergillaceae</taxon>
        <taxon>Penicilliopsis</taxon>
    </lineage>
</organism>